<evidence type="ECO:0000256" key="2">
    <source>
        <dbReference type="SAM" id="SignalP"/>
    </source>
</evidence>
<evidence type="ECO:0000256" key="1">
    <source>
        <dbReference type="SAM" id="MobiDB-lite"/>
    </source>
</evidence>
<evidence type="ECO:0000313" key="3">
    <source>
        <dbReference type="EMBL" id="MDY5152554.1"/>
    </source>
</evidence>
<dbReference type="RefSeq" id="WP_074663709.1">
    <property type="nucleotide sequence ID" value="NZ_JAWNFU010000001.1"/>
</dbReference>
<evidence type="ECO:0000313" key="5">
    <source>
        <dbReference type="Proteomes" id="UP000182744"/>
    </source>
</evidence>
<evidence type="ECO:0000313" key="4">
    <source>
        <dbReference type="EMBL" id="SDE63400.1"/>
    </source>
</evidence>
<reference evidence="5" key="1">
    <citation type="submission" date="2016-10" db="EMBL/GenBank/DDBJ databases">
        <authorList>
            <person name="Varghese N."/>
        </authorList>
    </citation>
    <scope>NUCLEOTIDE SEQUENCE [LARGE SCALE GENOMIC DNA]</scope>
    <source>
        <strain evidence="5">DSM 20639</strain>
    </source>
</reference>
<protein>
    <recommendedName>
        <fullName evidence="6">SDR-like Ig domain-containing protein</fullName>
    </recommendedName>
</protein>
<proteinExistence type="predicted"/>
<keyword evidence="5" id="KW-1185">Reference proteome</keyword>
<name>A0A1G7EI87_9ACTO</name>
<accession>A0A1G7EI87</accession>
<reference evidence="4" key="2">
    <citation type="submission" date="2016-10" db="EMBL/GenBank/DDBJ databases">
        <authorList>
            <person name="de Groot N.N."/>
        </authorList>
    </citation>
    <scope>NUCLEOTIDE SEQUENCE [LARGE SCALE GENOMIC DNA]</scope>
    <source>
        <strain evidence="4">DSM 20639</strain>
    </source>
</reference>
<dbReference type="Proteomes" id="UP001273799">
    <property type="component" value="Unassembled WGS sequence"/>
</dbReference>
<reference evidence="3" key="3">
    <citation type="submission" date="2023-10" db="EMBL/GenBank/DDBJ databases">
        <title>Whole Genome based description of the genera Actinobaculum and Actinotignum reveals a complex phylogenetic relationship within the species included in the genus Actinotignum.</title>
        <authorList>
            <person name="Jensen C.S."/>
            <person name="Dargis R."/>
            <person name="Kemp M."/>
            <person name="Christensen J.J."/>
        </authorList>
    </citation>
    <scope>NUCLEOTIDE SEQUENCE</scope>
    <source>
        <strain evidence="3">Actinobaculum_suis_CCUG19206T</strain>
    </source>
</reference>
<gene>
    <name evidence="3" type="ORF">R6G71_00565</name>
    <name evidence="4" type="ORF">SAMN05421878_11814</name>
</gene>
<feature type="region of interest" description="Disordered" evidence="1">
    <location>
        <begin position="298"/>
        <end position="318"/>
    </location>
</feature>
<dbReference type="EMBL" id="JAWNFU010000001">
    <property type="protein sequence ID" value="MDY5152554.1"/>
    <property type="molecule type" value="Genomic_DNA"/>
</dbReference>
<feature type="chain" id="PRO_5010317865" description="SDR-like Ig domain-containing protein" evidence="2">
    <location>
        <begin position="26"/>
        <end position="473"/>
    </location>
</feature>
<feature type="region of interest" description="Disordered" evidence="1">
    <location>
        <begin position="247"/>
        <end position="272"/>
    </location>
</feature>
<dbReference type="AlphaFoldDB" id="A0A1G7EI87"/>
<dbReference type="Proteomes" id="UP000182744">
    <property type="component" value="Unassembled WGS sequence"/>
</dbReference>
<feature type="signal peptide" evidence="2">
    <location>
        <begin position="1"/>
        <end position="25"/>
    </location>
</feature>
<dbReference type="EMBL" id="FNAU01000018">
    <property type="protein sequence ID" value="SDE63400.1"/>
    <property type="molecule type" value="Genomic_DNA"/>
</dbReference>
<keyword evidence="2" id="KW-0732">Signal</keyword>
<evidence type="ECO:0008006" key="6">
    <source>
        <dbReference type="Google" id="ProtNLM"/>
    </source>
</evidence>
<organism evidence="4 5">
    <name type="scientific">Actinobaculum suis</name>
    <dbReference type="NCBI Taxonomy" id="1657"/>
    <lineage>
        <taxon>Bacteria</taxon>
        <taxon>Bacillati</taxon>
        <taxon>Actinomycetota</taxon>
        <taxon>Actinomycetes</taxon>
        <taxon>Actinomycetales</taxon>
        <taxon>Actinomycetaceae</taxon>
        <taxon>Actinobaculum</taxon>
    </lineage>
</organism>
<sequence>MKFAKLAASFLAATLVAAIPATAGAATIRDDYAETPKINPELPIVHTYHGSDHIKANILNPHPVCNPWEDYRTVVYEVKDNFTPAGTISATNQTDKDIPLSQSLSMNQSISLSVNGNRTSSTSVNLGGSYNKDGESVSTGITMSISESLGASASYSLSWTQGQQIGPYTISPGQTGEATYGFRTISMDGTQQYCKPNGTWSTPTPWSSLAPIKKEIRVKTYSTAAGSHDAVANNKVDHVINEKLDNKTEPTVEENPTVDAGDVVGDDSAVDESTVVEPVETEEIVSGPEAENKLAEEEAKAAEAKDPSEVSAPREYELTPRLTTAKATGFSGAVALRLKNTGTKRYEPDFPYTTFRLEVKTTAQPGDYLYGVDRFMTPGWFNGAYTRDLGFDKERSVRTFEITLSNPIEPGEEVLVANLHFGDGLIRGHRMTNTITVTQTGGHPGDANFENEVEFNSADITTNDFGEKHSGVF</sequence>